<keyword evidence="2" id="KW-1185">Reference proteome</keyword>
<protein>
    <submittedName>
        <fullName evidence="1">Uncharacterized protein</fullName>
    </submittedName>
</protein>
<organism evidence="1 2">
    <name type="scientific">Planoprotostelium fungivorum</name>
    <dbReference type="NCBI Taxonomy" id="1890364"/>
    <lineage>
        <taxon>Eukaryota</taxon>
        <taxon>Amoebozoa</taxon>
        <taxon>Evosea</taxon>
        <taxon>Variosea</taxon>
        <taxon>Cavosteliida</taxon>
        <taxon>Cavosteliaceae</taxon>
        <taxon>Planoprotostelium</taxon>
    </lineage>
</organism>
<dbReference type="AlphaFoldDB" id="A0A2P6NQX0"/>
<dbReference type="Proteomes" id="UP000241769">
    <property type="component" value="Unassembled WGS sequence"/>
</dbReference>
<sequence>MAFGPLVPENATKKEFVRVVWTEILNAEDHCMRNACMLLLRVSMTIHTKTTRAETMGPVSQNVEIRGLLAFVRDVSAKVAVEGGADHLQKNCTGRRAQFQNTATPLTSQSQSFTVDHYQLRGFQTCLFYNIENDTEEDAWKYHVRNDAVDVKLHVGGNVRRGALSHIRKYASASTTTTT</sequence>
<dbReference type="InParanoid" id="A0A2P6NQX0"/>
<accession>A0A2P6NQX0</accession>
<dbReference type="EMBL" id="MDYQ01000032">
    <property type="protein sequence ID" value="PRP86351.1"/>
    <property type="molecule type" value="Genomic_DNA"/>
</dbReference>
<evidence type="ECO:0000313" key="2">
    <source>
        <dbReference type="Proteomes" id="UP000241769"/>
    </source>
</evidence>
<comment type="caution">
    <text evidence="1">The sequence shown here is derived from an EMBL/GenBank/DDBJ whole genome shotgun (WGS) entry which is preliminary data.</text>
</comment>
<proteinExistence type="predicted"/>
<name>A0A2P6NQX0_9EUKA</name>
<reference evidence="1 2" key="1">
    <citation type="journal article" date="2018" name="Genome Biol. Evol.">
        <title>Multiple Roots of Fruiting Body Formation in Amoebozoa.</title>
        <authorList>
            <person name="Hillmann F."/>
            <person name="Forbes G."/>
            <person name="Novohradska S."/>
            <person name="Ferling I."/>
            <person name="Riege K."/>
            <person name="Groth M."/>
            <person name="Westermann M."/>
            <person name="Marz M."/>
            <person name="Spaller T."/>
            <person name="Winckler T."/>
            <person name="Schaap P."/>
            <person name="Glockner G."/>
        </authorList>
    </citation>
    <scope>NUCLEOTIDE SEQUENCE [LARGE SCALE GENOMIC DNA]</scope>
    <source>
        <strain evidence="1 2">Jena</strain>
    </source>
</reference>
<gene>
    <name evidence="1" type="ORF">PROFUN_05492</name>
</gene>
<evidence type="ECO:0000313" key="1">
    <source>
        <dbReference type="EMBL" id="PRP86351.1"/>
    </source>
</evidence>